<dbReference type="Proteomes" id="UP000666369">
    <property type="component" value="Unassembled WGS sequence"/>
</dbReference>
<feature type="transmembrane region" description="Helical" evidence="1">
    <location>
        <begin position="32"/>
        <end position="56"/>
    </location>
</feature>
<name>A0ABX0FF81_9BURK</name>
<keyword evidence="3" id="KW-1185">Reference proteome</keyword>
<keyword evidence="1" id="KW-0472">Membrane</keyword>
<comment type="caution">
    <text evidence="2">The sequence shown here is derived from an EMBL/GenBank/DDBJ whole genome shotgun (WGS) entry which is preliminary data.</text>
</comment>
<organism evidence="2 3">
    <name type="scientific">Duganella aceris</name>
    <dbReference type="NCBI Taxonomy" id="2703883"/>
    <lineage>
        <taxon>Bacteria</taxon>
        <taxon>Pseudomonadati</taxon>
        <taxon>Pseudomonadota</taxon>
        <taxon>Betaproteobacteria</taxon>
        <taxon>Burkholderiales</taxon>
        <taxon>Oxalobacteraceae</taxon>
        <taxon>Telluria group</taxon>
        <taxon>Duganella</taxon>
    </lineage>
</organism>
<reference evidence="3" key="1">
    <citation type="submission" date="2023-07" db="EMBL/GenBank/DDBJ databases">
        <title>Duganella aceri sp. nov., isolated from tree sap.</title>
        <authorList>
            <person name="Kim I.S."/>
        </authorList>
    </citation>
    <scope>NUCLEOTIDE SEQUENCE [LARGE SCALE GENOMIC DNA]</scope>
    <source>
        <strain evidence="3">SAP-35</strain>
    </source>
</reference>
<dbReference type="RefSeq" id="WP_166098260.1">
    <property type="nucleotide sequence ID" value="NZ_JAADJT010000001.1"/>
</dbReference>
<sequence>MNEGLAIAPHDTSPASAPAPIKFFVVSRRKLMVLYLATLEWKSAPTAGIMTALIVISDTLDRCASRSIGSPVTDILSLLIMLPLLAYFLSVQDQINLVCGDPEGEGNARFTAANYGWIALGAVFWLFALIGLLMPG</sequence>
<evidence type="ECO:0000313" key="3">
    <source>
        <dbReference type="Proteomes" id="UP000666369"/>
    </source>
</evidence>
<protein>
    <submittedName>
        <fullName evidence="2">Uncharacterized protein</fullName>
    </submittedName>
</protein>
<keyword evidence="1" id="KW-1133">Transmembrane helix</keyword>
<proteinExistence type="predicted"/>
<gene>
    <name evidence="2" type="ORF">GW587_02845</name>
</gene>
<keyword evidence="1" id="KW-0812">Transmembrane</keyword>
<dbReference type="EMBL" id="JAADJT010000001">
    <property type="protein sequence ID" value="NGZ83196.1"/>
    <property type="molecule type" value="Genomic_DNA"/>
</dbReference>
<accession>A0ABX0FF81</accession>
<evidence type="ECO:0000313" key="2">
    <source>
        <dbReference type="EMBL" id="NGZ83196.1"/>
    </source>
</evidence>
<feature type="transmembrane region" description="Helical" evidence="1">
    <location>
        <begin position="68"/>
        <end position="89"/>
    </location>
</feature>
<evidence type="ECO:0000256" key="1">
    <source>
        <dbReference type="SAM" id="Phobius"/>
    </source>
</evidence>
<feature type="transmembrane region" description="Helical" evidence="1">
    <location>
        <begin position="115"/>
        <end position="134"/>
    </location>
</feature>